<name>A0A0W8FQM8_9ZZZZ</name>
<evidence type="ECO:0000313" key="4">
    <source>
        <dbReference type="EMBL" id="KUG23200.1"/>
    </source>
</evidence>
<dbReference type="GO" id="GO:0070181">
    <property type="term" value="F:small ribosomal subunit rRNA binding"/>
    <property type="evidence" value="ECO:0007669"/>
    <property type="project" value="TreeGrafter"/>
</dbReference>
<dbReference type="PANTHER" id="PTHR13479:SF40">
    <property type="entry name" value="SMALL RIBOSOMAL SUBUNIT PROTEIN BS18M"/>
    <property type="match status" value="1"/>
</dbReference>
<organism evidence="4">
    <name type="scientific">hydrocarbon metagenome</name>
    <dbReference type="NCBI Taxonomy" id="938273"/>
    <lineage>
        <taxon>unclassified sequences</taxon>
        <taxon>metagenomes</taxon>
        <taxon>ecological metagenomes</taxon>
    </lineage>
</organism>
<evidence type="ECO:0000256" key="3">
    <source>
        <dbReference type="ARBA" id="ARBA00023274"/>
    </source>
</evidence>
<keyword evidence="3" id="KW-0687">Ribonucleoprotein</keyword>
<dbReference type="EMBL" id="LNQE01000916">
    <property type="protein sequence ID" value="KUG23200.1"/>
    <property type="molecule type" value="Genomic_DNA"/>
</dbReference>
<dbReference type="Pfam" id="PF01084">
    <property type="entry name" value="Ribosomal_S18"/>
    <property type="match status" value="1"/>
</dbReference>
<dbReference type="AlphaFoldDB" id="A0A0W8FQM8"/>
<proteinExistence type="inferred from homology"/>
<dbReference type="Gene3D" id="4.10.640.10">
    <property type="entry name" value="Ribosomal protein S18"/>
    <property type="match status" value="1"/>
</dbReference>
<dbReference type="NCBIfam" id="TIGR00165">
    <property type="entry name" value="S18"/>
    <property type="match status" value="1"/>
</dbReference>
<dbReference type="InterPro" id="IPR036870">
    <property type="entry name" value="Ribosomal_bS18_sf"/>
</dbReference>
<dbReference type="InterPro" id="IPR018275">
    <property type="entry name" value="Ribosomal_bS18_CS"/>
</dbReference>
<keyword evidence="2 4" id="KW-0689">Ribosomal protein</keyword>
<comment type="similarity">
    <text evidence="1">Belongs to the bacterial ribosomal protein bS18 family.</text>
</comment>
<sequence>MAIPNGDKTNRYPQKKFFHKKKFCRFCSDSNVKIDYKNPMILNNFITERGKIMPRRITGNCASHQRELAVAIKRARMIAIMPFVTGEGR</sequence>
<accession>A0A0W8FQM8</accession>
<reference evidence="4" key="1">
    <citation type="journal article" date="2015" name="Proc. Natl. Acad. Sci. U.S.A.">
        <title>Networks of energetic and metabolic interactions define dynamics in microbial communities.</title>
        <authorList>
            <person name="Embree M."/>
            <person name="Liu J.K."/>
            <person name="Al-Bassam M.M."/>
            <person name="Zengler K."/>
        </authorList>
    </citation>
    <scope>NUCLEOTIDE SEQUENCE</scope>
</reference>
<evidence type="ECO:0000256" key="1">
    <source>
        <dbReference type="ARBA" id="ARBA00005589"/>
    </source>
</evidence>
<dbReference type="HAMAP" id="MF_00270">
    <property type="entry name" value="Ribosomal_bS18"/>
    <property type="match status" value="1"/>
</dbReference>
<comment type="caution">
    <text evidence="4">The sequence shown here is derived from an EMBL/GenBank/DDBJ whole genome shotgun (WGS) entry which is preliminary data.</text>
</comment>
<protein>
    <submittedName>
        <fullName evidence="4">Ssu ribosomal protein s18p</fullName>
    </submittedName>
</protein>
<gene>
    <name evidence="4" type="ORF">ASZ90_007004</name>
</gene>
<dbReference type="PRINTS" id="PR00974">
    <property type="entry name" value="RIBOSOMALS18"/>
</dbReference>
<dbReference type="GO" id="GO:0022627">
    <property type="term" value="C:cytosolic small ribosomal subunit"/>
    <property type="evidence" value="ECO:0007669"/>
    <property type="project" value="TreeGrafter"/>
</dbReference>
<evidence type="ECO:0000256" key="2">
    <source>
        <dbReference type="ARBA" id="ARBA00022980"/>
    </source>
</evidence>
<dbReference type="PANTHER" id="PTHR13479">
    <property type="entry name" value="30S RIBOSOMAL PROTEIN S18"/>
    <property type="match status" value="1"/>
</dbReference>
<dbReference type="PROSITE" id="PS00057">
    <property type="entry name" value="RIBOSOMAL_S18"/>
    <property type="match status" value="1"/>
</dbReference>
<dbReference type="SUPFAM" id="SSF46911">
    <property type="entry name" value="Ribosomal protein S18"/>
    <property type="match status" value="1"/>
</dbReference>
<dbReference type="InterPro" id="IPR001648">
    <property type="entry name" value="Ribosomal_bS18"/>
</dbReference>
<dbReference type="GO" id="GO:0003735">
    <property type="term" value="F:structural constituent of ribosome"/>
    <property type="evidence" value="ECO:0007669"/>
    <property type="project" value="InterPro"/>
</dbReference>
<dbReference type="GO" id="GO:0006412">
    <property type="term" value="P:translation"/>
    <property type="evidence" value="ECO:0007669"/>
    <property type="project" value="InterPro"/>
</dbReference>